<feature type="compositionally biased region" description="Low complexity" evidence="2">
    <location>
        <begin position="62"/>
        <end position="79"/>
    </location>
</feature>
<keyword evidence="1" id="KW-0175">Coiled coil</keyword>
<feature type="coiled-coil region" evidence="1">
    <location>
        <begin position="490"/>
        <end position="524"/>
    </location>
</feature>
<feature type="compositionally biased region" description="Polar residues" evidence="2">
    <location>
        <begin position="48"/>
        <end position="57"/>
    </location>
</feature>
<feature type="compositionally biased region" description="Polar residues" evidence="2">
    <location>
        <begin position="139"/>
        <end position="148"/>
    </location>
</feature>
<dbReference type="GO" id="GO:0003341">
    <property type="term" value="P:cilium movement"/>
    <property type="evidence" value="ECO:0007669"/>
    <property type="project" value="InterPro"/>
</dbReference>
<gene>
    <name evidence="3" type="primary">PLEST004800</name>
    <name evidence="3" type="ORF">PLESTB_000278100</name>
</gene>
<name>A0A9W6EYF6_9CHLO</name>
<dbReference type="PANTHER" id="PTHR46518">
    <property type="entry name" value="COILED-COIL DOMAIN-CONTAINING PROTEIN 151"/>
    <property type="match status" value="1"/>
</dbReference>
<feature type="region of interest" description="Disordered" evidence="2">
    <location>
        <begin position="373"/>
        <end position="419"/>
    </location>
</feature>
<dbReference type="InterPro" id="IPR033192">
    <property type="entry name" value="ODAD3"/>
</dbReference>
<feature type="compositionally biased region" description="Low complexity" evidence="2">
    <location>
        <begin position="8"/>
        <end position="34"/>
    </location>
</feature>
<feature type="coiled-coil region" evidence="1">
    <location>
        <begin position="254"/>
        <end position="369"/>
    </location>
</feature>
<organism evidence="3 4">
    <name type="scientific">Pleodorina starrii</name>
    <dbReference type="NCBI Taxonomy" id="330485"/>
    <lineage>
        <taxon>Eukaryota</taxon>
        <taxon>Viridiplantae</taxon>
        <taxon>Chlorophyta</taxon>
        <taxon>core chlorophytes</taxon>
        <taxon>Chlorophyceae</taxon>
        <taxon>CS clade</taxon>
        <taxon>Chlamydomonadales</taxon>
        <taxon>Volvocaceae</taxon>
        <taxon>Pleodorina</taxon>
    </lineage>
</organism>
<dbReference type="Proteomes" id="UP001165080">
    <property type="component" value="Unassembled WGS sequence"/>
</dbReference>
<dbReference type="GO" id="GO:0097542">
    <property type="term" value="C:ciliary tip"/>
    <property type="evidence" value="ECO:0007669"/>
    <property type="project" value="TreeGrafter"/>
</dbReference>
<keyword evidence="4" id="KW-1185">Reference proteome</keyword>
<dbReference type="GO" id="GO:0035253">
    <property type="term" value="C:ciliary rootlet"/>
    <property type="evidence" value="ECO:0007669"/>
    <property type="project" value="TreeGrafter"/>
</dbReference>
<dbReference type="OrthoDB" id="10255247at2759"/>
<proteinExistence type="predicted"/>
<reference evidence="3 4" key="1">
    <citation type="journal article" date="2023" name="Commun. Biol.">
        <title>Reorganization of the ancestral sex-determining regions during the evolution of trioecy in Pleodorina starrii.</title>
        <authorList>
            <person name="Takahashi K."/>
            <person name="Suzuki S."/>
            <person name="Kawai-Toyooka H."/>
            <person name="Yamamoto K."/>
            <person name="Hamaji T."/>
            <person name="Ootsuki R."/>
            <person name="Yamaguchi H."/>
            <person name="Kawachi M."/>
            <person name="Higashiyama T."/>
            <person name="Nozaki H."/>
        </authorList>
    </citation>
    <scope>NUCLEOTIDE SEQUENCE [LARGE SCALE GENOMIC DNA]</scope>
    <source>
        <strain evidence="3 4">NIES-4479</strain>
    </source>
</reference>
<dbReference type="GO" id="GO:0036158">
    <property type="term" value="P:outer dynein arm assembly"/>
    <property type="evidence" value="ECO:0007669"/>
    <property type="project" value="InterPro"/>
</dbReference>
<feature type="region of interest" description="Disordered" evidence="2">
    <location>
        <begin position="130"/>
        <end position="150"/>
    </location>
</feature>
<comment type="caution">
    <text evidence="3">The sequence shown here is derived from an EMBL/GenBank/DDBJ whole genome shotgun (WGS) entry which is preliminary data.</text>
</comment>
<sequence length="596" mass="62435">MSNQRAIPSTSSSRAAPPAASSSSPGRSPTTARSLGTPPRETARGAAVSTSVNSSISLGRVAAHTASSAARAAAAMPDAEAGPELIAQLQDRLQQLEAEFKASQDNAQWTIKQNKNTLLALKQENKDLSAEVARRGGSTELQGKQGTATDGERVVERLERQVHEMRRAYDKAVKDKKTALQKLDNLHDSLKDTAKVAAVVPSAAAAASASAVPLSASLTSAPSVSAIVASAAAASAAAASLPAFAASSPAARELRQLQNRLEKATVKANEAYSIRKTYEQVIEKLRAEEPLLEARIRGLEEHKAMKLAALQAASLTGREVHIAKEGAKATLAALEEEVAANRARRAKVLSEMRDKAATLQQTNRALMQRQFVPLTSPTPEASDGSAAGGGDKRPAGGGADAGGGGGGGGGGERSGAAEHDDITARDLIVRLCRATGAKRVSELVARLLAQQESYGNLVEMRSQATAQRLALVQELEVLRQHRDELRGSGKMSTQKQMDAAQEELREAVARADSASEALEALLRSHADVRGGLEHLAAMVAPLPLPAGGPPPVPLEDETMGDVLAQIEQRLVGAYKVIAALPKAVDMLESMYASLRQ</sequence>
<protein>
    <submittedName>
        <fullName evidence="3">Uncharacterized protein</fullName>
    </submittedName>
</protein>
<dbReference type="PANTHER" id="PTHR46518:SF1">
    <property type="entry name" value="OUTER DYNEIN ARM-DOCKING COMPLEX SUBUNIT 3"/>
    <property type="match status" value="1"/>
</dbReference>
<evidence type="ECO:0000256" key="1">
    <source>
        <dbReference type="SAM" id="Coils"/>
    </source>
</evidence>
<evidence type="ECO:0000313" key="4">
    <source>
        <dbReference type="Proteomes" id="UP001165080"/>
    </source>
</evidence>
<dbReference type="AlphaFoldDB" id="A0A9W6EYF6"/>
<feature type="compositionally biased region" description="Gly residues" evidence="2">
    <location>
        <begin position="395"/>
        <end position="413"/>
    </location>
</feature>
<evidence type="ECO:0000256" key="2">
    <source>
        <dbReference type="SAM" id="MobiDB-lite"/>
    </source>
</evidence>
<accession>A0A9W6EYF6</accession>
<dbReference type="GO" id="GO:0036064">
    <property type="term" value="C:ciliary basal body"/>
    <property type="evidence" value="ECO:0007669"/>
    <property type="project" value="TreeGrafter"/>
</dbReference>
<evidence type="ECO:0000313" key="3">
    <source>
        <dbReference type="EMBL" id="GLC49707.1"/>
    </source>
</evidence>
<feature type="region of interest" description="Disordered" evidence="2">
    <location>
        <begin position="1"/>
        <end position="79"/>
    </location>
</feature>
<dbReference type="EMBL" id="BRXU01000002">
    <property type="protein sequence ID" value="GLC49707.1"/>
    <property type="molecule type" value="Genomic_DNA"/>
</dbReference>